<protein>
    <submittedName>
        <fullName evidence="2">Uncharacterized protein</fullName>
    </submittedName>
</protein>
<gene>
    <name evidence="2" type="ORF">IAG43_24695</name>
</gene>
<organism evidence="2 3">
    <name type="scientific">Streptomyces genisteinicus</name>
    <dbReference type="NCBI Taxonomy" id="2768068"/>
    <lineage>
        <taxon>Bacteria</taxon>
        <taxon>Bacillati</taxon>
        <taxon>Actinomycetota</taxon>
        <taxon>Actinomycetes</taxon>
        <taxon>Kitasatosporales</taxon>
        <taxon>Streptomycetaceae</taxon>
        <taxon>Streptomyces</taxon>
    </lineage>
</organism>
<dbReference type="AlphaFoldDB" id="A0A7H0HZ48"/>
<dbReference type="KEGG" id="sgj:IAG43_24695"/>
<dbReference type="Proteomes" id="UP000516230">
    <property type="component" value="Chromosome"/>
</dbReference>
<evidence type="ECO:0000313" key="3">
    <source>
        <dbReference type="Proteomes" id="UP000516230"/>
    </source>
</evidence>
<accession>A0A7H0HZ48</accession>
<feature type="compositionally biased region" description="Low complexity" evidence="1">
    <location>
        <begin position="55"/>
        <end position="73"/>
    </location>
</feature>
<evidence type="ECO:0000256" key="1">
    <source>
        <dbReference type="SAM" id="MobiDB-lite"/>
    </source>
</evidence>
<feature type="region of interest" description="Disordered" evidence="1">
    <location>
        <begin position="1"/>
        <end position="34"/>
    </location>
</feature>
<name>A0A7H0HZ48_9ACTN</name>
<keyword evidence="3" id="KW-1185">Reference proteome</keyword>
<proteinExistence type="predicted"/>
<reference evidence="2 3" key="1">
    <citation type="submission" date="2020-08" db="EMBL/GenBank/DDBJ databases">
        <title>A novel species.</title>
        <authorList>
            <person name="Gao J."/>
        </authorList>
    </citation>
    <scope>NUCLEOTIDE SEQUENCE [LARGE SCALE GENOMIC DNA]</scope>
    <source>
        <strain evidence="2 3">CRPJ-33</strain>
    </source>
</reference>
<sequence length="73" mass="7264">MNESDEKEPAVSGSESDEETLARLSSAVGQPPSGVLENAKALFALIHEGKDAADADSVPAVSASAGPVNRGGA</sequence>
<dbReference type="EMBL" id="CP060825">
    <property type="protein sequence ID" value="QNP65814.1"/>
    <property type="molecule type" value="Genomic_DNA"/>
</dbReference>
<feature type="region of interest" description="Disordered" evidence="1">
    <location>
        <begin position="51"/>
        <end position="73"/>
    </location>
</feature>
<dbReference type="RefSeq" id="WP_187742878.1">
    <property type="nucleotide sequence ID" value="NZ_CP060825.1"/>
</dbReference>
<evidence type="ECO:0000313" key="2">
    <source>
        <dbReference type="EMBL" id="QNP65814.1"/>
    </source>
</evidence>